<dbReference type="EMBL" id="JAKCXM010000055">
    <property type="protein sequence ID" value="KAJ0404835.1"/>
    <property type="molecule type" value="Genomic_DNA"/>
</dbReference>
<gene>
    <name evidence="1" type="ORF">P43SY_007917</name>
</gene>
<dbReference type="InterPro" id="IPR027417">
    <property type="entry name" value="P-loop_NTPase"/>
</dbReference>
<dbReference type="Gene3D" id="3.40.50.300">
    <property type="entry name" value="P-loop containing nucleotide triphosphate hydrolases"/>
    <property type="match status" value="1"/>
</dbReference>
<evidence type="ECO:0008006" key="3">
    <source>
        <dbReference type="Google" id="ProtNLM"/>
    </source>
</evidence>
<name>A0AAD5M563_PYTIN</name>
<organism evidence="1 2">
    <name type="scientific">Pythium insidiosum</name>
    <name type="common">Pythiosis disease agent</name>
    <dbReference type="NCBI Taxonomy" id="114742"/>
    <lineage>
        <taxon>Eukaryota</taxon>
        <taxon>Sar</taxon>
        <taxon>Stramenopiles</taxon>
        <taxon>Oomycota</taxon>
        <taxon>Peronosporomycetes</taxon>
        <taxon>Pythiales</taxon>
        <taxon>Pythiaceae</taxon>
        <taxon>Pythium</taxon>
    </lineage>
</organism>
<dbReference type="Proteomes" id="UP001209570">
    <property type="component" value="Unassembled WGS sequence"/>
</dbReference>
<accession>A0AAD5M563</accession>
<proteinExistence type="predicted"/>
<evidence type="ECO:0000313" key="2">
    <source>
        <dbReference type="Proteomes" id="UP001209570"/>
    </source>
</evidence>
<dbReference type="AlphaFoldDB" id="A0AAD5M563"/>
<keyword evidence="2" id="KW-1185">Reference proteome</keyword>
<evidence type="ECO:0000313" key="1">
    <source>
        <dbReference type="EMBL" id="KAJ0404835.1"/>
    </source>
</evidence>
<reference evidence="1" key="1">
    <citation type="submission" date="2021-12" db="EMBL/GenBank/DDBJ databases">
        <title>Prjna785345.</title>
        <authorList>
            <person name="Rujirawat T."/>
            <person name="Krajaejun T."/>
        </authorList>
    </citation>
    <scope>NUCLEOTIDE SEQUENCE</scope>
    <source>
        <strain evidence="1">Pi057C3</strain>
    </source>
</reference>
<sequence>MHSLKSLEDVVMAEHVQLVIVDSIAALHVKTQNLTFGQWEQHLLGITRQLKYIGDTHRVFLLATNRASTIDSENSVVQPFDITERGVEPIEEDSYGIADTLEDDFEIHDEVLRELDLSGLPTVSPSLTLRSTQQSSQEEDEEYTLATSVERAEPVMAQLAESDDIVCDSASESED</sequence>
<comment type="caution">
    <text evidence="1">The sequence shown here is derived from an EMBL/GenBank/DDBJ whole genome shotgun (WGS) entry which is preliminary data.</text>
</comment>
<protein>
    <recommendedName>
        <fullName evidence="3">DNA recombination and repair protein Rad51-like C-terminal domain-containing protein</fullName>
    </recommendedName>
</protein>